<dbReference type="EMBL" id="CP007145">
    <property type="protein sequence ID" value="AHJ97328.1"/>
    <property type="molecule type" value="Genomic_DNA"/>
</dbReference>
<evidence type="ECO:0000313" key="2">
    <source>
        <dbReference type="EMBL" id="AHJ97328.1"/>
    </source>
</evidence>
<dbReference type="eggNOG" id="COG0500">
    <property type="taxonomic scope" value="Bacteria"/>
</dbReference>
<name>W8EXM0_9BACT</name>
<dbReference type="KEGG" id="hsw:Hsw_1733"/>
<reference evidence="2 3" key="1">
    <citation type="submission" date="2014-01" db="EMBL/GenBank/DDBJ databases">
        <title>Complete genome sequence of ionizing-radiation resistance bacterium Hymenobacter swuensis DY53.</title>
        <authorList>
            <person name="Jung J.-H."/>
            <person name="Jeong S.-W."/>
            <person name="Joe M.-H."/>
            <person name="Cho y.-j."/>
            <person name="Kim M.-K."/>
            <person name="Lim S.-Y."/>
        </authorList>
    </citation>
    <scope>NUCLEOTIDE SEQUENCE [LARGE SCALE GENOMIC DNA]</scope>
    <source>
        <strain evidence="2 3">DY53</strain>
    </source>
</reference>
<dbReference type="SUPFAM" id="SSF53335">
    <property type="entry name" value="S-adenosyl-L-methionine-dependent methyltransferases"/>
    <property type="match status" value="1"/>
</dbReference>
<feature type="domain" description="Methyltransferase" evidence="1">
    <location>
        <begin position="48"/>
        <end position="143"/>
    </location>
</feature>
<dbReference type="Proteomes" id="UP000019423">
    <property type="component" value="Chromosome"/>
</dbReference>
<dbReference type="GO" id="GO:0032259">
    <property type="term" value="P:methylation"/>
    <property type="evidence" value="ECO:0007669"/>
    <property type="project" value="UniProtKB-KW"/>
</dbReference>
<dbReference type="GO" id="GO:0008168">
    <property type="term" value="F:methyltransferase activity"/>
    <property type="evidence" value="ECO:0007669"/>
    <property type="project" value="UniProtKB-KW"/>
</dbReference>
<dbReference type="PANTHER" id="PTHR12843">
    <property type="entry name" value="PROTEIN-LYSINE N-METHYLTRANSFERASE METTL10"/>
    <property type="match status" value="1"/>
</dbReference>
<evidence type="ECO:0000259" key="1">
    <source>
        <dbReference type="Pfam" id="PF13649"/>
    </source>
</evidence>
<dbReference type="OrthoDB" id="9788660at2"/>
<gene>
    <name evidence="2" type="ORF">Hsw_1733</name>
</gene>
<dbReference type="RefSeq" id="WP_044001793.1">
    <property type="nucleotide sequence ID" value="NZ_CP007145.1"/>
</dbReference>
<keyword evidence="2" id="KW-0489">Methyltransferase</keyword>
<keyword evidence="3" id="KW-1185">Reference proteome</keyword>
<evidence type="ECO:0000313" key="3">
    <source>
        <dbReference type="Proteomes" id="UP000019423"/>
    </source>
</evidence>
<dbReference type="Pfam" id="PF13649">
    <property type="entry name" value="Methyltransf_25"/>
    <property type="match status" value="1"/>
</dbReference>
<dbReference type="HOGENOM" id="CLU_082414_0_0_10"/>
<dbReference type="InterPro" id="IPR041698">
    <property type="entry name" value="Methyltransf_25"/>
</dbReference>
<accession>W8EXM0</accession>
<proteinExistence type="predicted"/>
<dbReference type="InterPro" id="IPR029063">
    <property type="entry name" value="SAM-dependent_MTases_sf"/>
</dbReference>
<organism evidence="2 3">
    <name type="scientific">Hymenobacter swuensis DY53</name>
    <dbReference type="NCBI Taxonomy" id="1227739"/>
    <lineage>
        <taxon>Bacteria</taxon>
        <taxon>Pseudomonadati</taxon>
        <taxon>Bacteroidota</taxon>
        <taxon>Cytophagia</taxon>
        <taxon>Cytophagales</taxon>
        <taxon>Hymenobacteraceae</taxon>
        <taxon>Hymenobacter</taxon>
    </lineage>
</organism>
<keyword evidence="2" id="KW-0808">Transferase</keyword>
<dbReference type="PATRIC" id="fig|1227739.3.peg.1956"/>
<dbReference type="PANTHER" id="PTHR12843:SF5">
    <property type="entry name" value="EEF1A LYSINE METHYLTRANSFERASE 2"/>
    <property type="match status" value="1"/>
</dbReference>
<dbReference type="AlphaFoldDB" id="W8EXM0"/>
<dbReference type="CDD" id="cd02440">
    <property type="entry name" value="AdoMet_MTases"/>
    <property type="match status" value="1"/>
</dbReference>
<protein>
    <submittedName>
        <fullName evidence="2">Methyltransferase</fullName>
    </submittedName>
</protein>
<dbReference type="Gene3D" id="3.40.50.150">
    <property type="entry name" value="Vaccinia Virus protein VP39"/>
    <property type="match status" value="1"/>
</dbReference>
<dbReference type="STRING" id="1227739.Hsw_1733"/>
<sequence>MDSSAADKAHWEKIYAHKQPQELSWTQPVPATSLLFIEAFNLPREAPIIDVGGGDSRLVDHLLAAGYRNLTVLDISGVALARARQRLGAAARHVQWVEADVRAFVPPTRYALWHDRAAFHFLTTAPEIAHYLHLARTAVDPGGYLTLGTFSPAGPTKCSGLPIRQYSEASLTAELHTGFRKLRCLTEDHQTPFQTTQNFLFCSFQRQTAPAA</sequence>